<gene>
    <name evidence="17" type="ORF">CRV08_08300</name>
</gene>
<keyword evidence="11" id="KW-0961">Cell wall biogenesis/degradation</keyword>
<keyword evidence="4" id="KW-0134">Cell wall</keyword>
<keyword evidence="5" id="KW-0964">Secreted</keyword>
<evidence type="ECO:0000256" key="1">
    <source>
        <dbReference type="ARBA" id="ARBA00004191"/>
    </source>
</evidence>
<dbReference type="GO" id="GO:0071555">
    <property type="term" value="P:cell wall organization"/>
    <property type="evidence" value="ECO:0007669"/>
    <property type="project" value="UniProtKB-KW"/>
</dbReference>
<comment type="subcellular location">
    <subcellularLocation>
        <location evidence="2">Cell membrane</location>
    </subcellularLocation>
    <subcellularLocation>
        <location evidence="1">Secreted</location>
        <location evidence="1">Cell wall</location>
    </subcellularLocation>
</comment>
<dbReference type="SUPFAM" id="SSF51445">
    <property type="entry name" value="(Trans)glycosidases"/>
    <property type="match status" value="1"/>
</dbReference>
<feature type="transmembrane region" description="Helical" evidence="16">
    <location>
        <begin position="561"/>
        <end position="582"/>
    </location>
</feature>
<evidence type="ECO:0000256" key="11">
    <source>
        <dbReference type="ARBA" id="ARBA00023316"/>
    </source>
</evidence>
<feature type="transmembrane region" description="Helical" evidence="16">
    <location>
        <begin position="484"/>
        <end position="504"/>
    </location>
</feature>
<feature type="transmembrane region" description="Helical" evidence="16">
    <location>
        <begin position="589"/>
        <end position="618"/>
    </location>
</feature>
<evidence type="ECO:0000256" key="6">
    <source>
        <dbReference type="ARBA" id="ARBA00022729"/>
    </source>
</evidence>
<dbReference type="Gene3D" id="3.20.20.80">
    <property type="entry name" value="Glycosidases"/>
    <property type="match status" value="1"/>
</dbReference>
<reference evidence="17 18" key="1">
    <citation type="submission" date="2017-10" db="EMBL/GenBank/DDBJ databases">
        <title>Genomics of the genus Arcobacter.</title>
        <authorList>
            <person name="Perez-Cataluna A."/>
            <person name="Figueras M.J."/>
        </authorList>
    </citation>
    <scope>NUCLEOTIDE SEQUENCE [LARGE SCALE GENOMIC DNA]</scope>
    <source>
        <strain evidence="17 18">CECT 8993</strain>
    </source>
</reference>
<keyword evidence="8 16" id="KW-0472">Membrane</keyword>
<name>A0A4Q0YF08_9BACT</name>
<evidence type="ECO:0000256" key="5">
    <source>
        <dbReference type="ARBA" id="ARBA00022525"/>
    </source>
</evidence>
<dbReference type="PROSITE" id="PS00587">
    <property type="entry name" value="GLYCOSYL_HYDROL_F17"/>
    <property type="match status" value="1"/>
</dbReference>
<comment type="function">
    <text evidence="13">Glucanases play a role in cell expansion during growth, in cell-cell fusion during mating, and in spore release during sporulation. This enzyme may be involved in beta-glucan degradation. Active on laminarin and lichenan.</text>
</comment>
<evidence type="ECO:0000256" key="16">
    <source>
        <dbReference type="SAM" id="Phobius"/>
    </source>
</evidence>
<accession>A0A4Q0YF08</accession>
<comment type="caution">
    <text evidence="17">The sequence shown here is derived from an EMBL/GenBank/DDBJ whole genome shotgun (WGS) entry which is preliminary data.</text>
</comment>
<feature type="transmembrane region" description="Helical" evidence="16">
    <location>
        <begin position="374"/>
        <end position="395"/>
    </location>
</feature>
<dbReference type="GO" id="GO:0000272">
    <property type="term" value="P:polysaccharide catabolic process"/>
    <property type="evidence" value="ECO:0007669"/>
    <property type="project" value="UniProtKB-KW"/>
</dbReference>
<dbReference type="RefSeq" id="WP_128981004.1">
    <property type="nucleotide sequence ID" value="NZ_PDKJ01000006.1"/>
</dbReference>
<dbReference type="InterPro" id="IPR017853">
    <property type="entry name" value="GH"/>
</dbReference>
<sequence length="627" mass="72003">MKKIFFTLCSMIVAIFFWYYLGAKVILKDDSNSFSKLQCVSYAPFAKDESPFLFAKGLVISEEQVRNDLKLLSKYTTCIRTYSTVGLEIIPKIAREFNLQMLMGAWVSSDEKQTKDEILTLIKLAKQYPEIIRAVIVGNEVLLRGDISAKKLYEYIKEVKTALPNLKVTYADVWEFWLKNPSIKEVTDFVTIHILPYWEDKPANINESIKHLANVRQEVEQILGTSNILIGETGWPSEGRMREDALPSKINQAKFIRDFVSLAKEKSWNYNIIEAFDQPWKRVSEGAVGGYWGLFDKNREDKSVFSGDVSNFPNYKYLALGSFVLILLFSLLLRKKDISTKKILLFSFVNTSFAILYMLQVEQYNIISRNHLEFAWAIVVLLIQLFVYYFMLLSIVKEKRTNIIPSVLFYLASFIAFILTMNLSFNGRYENFEVYGFTILAVSFLWLYKNQYSKLNFGKFEKVVAIVLFIGSILTIYNETFLNIFSNIWVIIALVFAYILNKGVNKNISLWDLKELAVYILLFAAIFFAFKYGFVSNNALALKCNLNPTTLPCELKKSIGLAVYFGYIGFVTVLIAVIAFIINKKPYSLIALFFSIGSLILTNTFLGSISFLLAVYLLTKDEKRSLT</sequence>
<dbReference type="PANTHER" id="PTHR16631">
    <property type="entry name" value="GLUCAN 1,3-BETA-GLUCOSIDASE"/>
    <property type="match status" value="1"/>
</dbReference>
<dbReference type="InterPro" id="IPR000490">
    <property type="entry name" value="Glyco_hydro_17"/>
</dbReference>
<evidence type="ECO:0000256" key="3">
    <source>
        <dbReference type="ARBA" id="ARBA00022475"/>
    </source>
</evidence>
<evidence type="ECO:0000256" key="14">
    <source>
        <dbReference type="ARBA" id="ARBA00042373"/>
    </source>
</evidence>
<evidence type="ECO:0000256" key="7">
    <source>
        <dbReference type="ARBA" id="ARBA00022801"/>
    </source>
</evidence>
<evidence type="ECO:0000256" key="9">
    <source>
        <dbReference type="ARBA" id="ARBA00023180"/>
    </source>
</evidence>
<dbReference type="PANTHER" id="PTHR16631:SF17">
    <property type="entry name" value="GLUCAN ENDO-1,3-BETA-GLUCOSIDASE BTGC"/>
    <property type="match status" value="1"/>
</dbReference>
<keyword evidence="6" id="KW-0732">Signal</keyword>
<feature type="transmembrane region" description="Helical" evidence="16">
    <location>
        <begin position="407"/>
        <end position="425"/>
    </location>
</feature>
<dbReference type="InterPro" id="IPR050732">
    <property type="entry name" value="Beta-glucan_modifiers"/>
</dbReference>
<feature type="transmembrane region" description="Helical" evidence="16">
    <location>
        <begin position="460"/>
        <end position="478"/>
    </location>
</feature>
<feature type="transmembrane region" description="Helical" evidence="16">
    <location>
        <begin position="345"/>
        <end position="362"/>
    </location>
</feature>
<feature type="transmembrane region" description="Helical" evidence="16">
    <location>
        <begin position="516"/>
        <end position="535"/>
    </location>
</feature>
<feature type="transmembrane region" description="Helical" evidence="16">
    <location>
        <begin position="431"/>
        <end position="448"/>
    </location>
</feature>
<keyword evidence="12" id="KW-0624">Polysaccharide degradation</keyword>
<feature type="transmembrane region" description="Helical" evidence="16">
    <location>
        <begin position="315"/>
        <end position="333"/>
    </location>
</feature>
<keyword evidence="7 17" id="KW-0378">Hydrolase</keyword>
<evidence type="ECO:0000256" key="2">
    <source>
        <dbReference type="ARBA" id="ARBA00004236"/>
    </source>
</evidence>
<evidence type="ECO:0000256" key="8">
    <source>
        <dbReference type="ARBA" id="ARBA00023136"/>
    </source>
</evidence>
<dbReference type="AlphaFoldDB" id="A0A4Q0YF08"/>
<dbReference type="GO" id="GO:0005886">
    <property type="term" value="C:plasma membrane"/>
    <property type="evidence" value="ECO:0007669"/>
    <property type="project" value="UniProtKB-SubCell"/>
</dbReference>
<evidence type="ECO:0000313" key="17">
    <source>
        <dbReference type="EMBL" id="RXJ68244.1"/>
    </source>
</evidence>
<protein>
    <recommendedName>
        <fullName evidence="15">Endo-1,3-beta-glucanase btgC</fullName>
    </recommendedName>
    <alternativeName>
        <fullName evidence="14">Laminarinase btgC</fullName>
    </alternativeName>
</protein>
<evidence type="ECO:0000313" key="18">
    <source>
        <dbReference type="Proteomes" id="UP000290172"/>
    </source>
</evidence>
<dbReference type="EMBL" id="PDKJ01000006">
    <property type="protein sequence ID" value="RXJ68244.1"/>
    <property type="molecule type" value="Genomic_DNA"/>
</dbReference>
<keyword evidence="9" id="KW-0325">Glycoprotein</keyword>
<keyword evidence="3" id="KW-1003">Cell membrane</keyword>
<dbReference type="Proteomes" id="UP000290172">
    <property type="component" value="Unassembled WGS sequence"/>
</dbReference>
<keyword evidence="16" id="KW-1133">Transmembrane helix</keyword>
<organism evidence="17 18">
    <name type="scientific">Halarcobacter ebronensis</name>
    <dbReference type="NCBI Taxonomy" id="1462615"/>
    <lineage>
        <taxon>Bacteria</taxon>
        <taxon>Pseudomonadati</taxon>
        <taxon>Campylobacterota</taxon>
        <taxon>Epsilonproteobacteria</taxon>
        <taxon>Campylobacterales</taxon>
        <taxon>Arcobacteraceae</taxon>
        <taxon>Halarcobacter</taxon>
    </lineage>
</organism>
<proteinExistence type="predicted"/>
<keyword evidence="16" id="KW-0812">Transmembrane</keyword>
<dbReference type="GO" id="GO:0004553">
    <property type="term" value="F:hydrolase activity, hydrolyzing O-glycosyl compounds"/>
    <property type="evidence" value="ECO:0007669"/>
    <property type="project" value="InterPro"/>
</dbReference>
<evidence type="ECO:0000256" key="4">
    <source>
        <dbReference type="ARBA" id="ARBA00022512"/>
    </source>
</evidence>
<evidence type="ECO:0000256" key="13">
    <source>
        <dbReference type="ARBA" id="ARBA00037649"/>
    </source>
</evidence>
<evidence type="ECO:0000256" key="12">
    <source>
        <dbReference type="ARBA" id="ARBA00023326"/>
    </source>
</evidence>
<evidence type="ECO:0000256" key="15">
    <source>
        <dbReference type="ARBA" id="ARBA00043078"/>
    </source>
</evidence>
<keyword evidence="10" id="KW-0119">Carbohydrate metabolism</keyword>
<evidence type="ECO:0000256" key="10">
    <source>
        <dbReference type="ARBA" id="ARBA00023277"/>
    </source>
</evidence>